<proteinExistence type="predicted"/>
<dbReference type="Proteomes" id="UP000194236">
    <property type="component" value="Unassembled WGS sequence"/>
</dbReference>
<evidence type="ECO:0000313" key="1">
    <source>
        <dbReference type="EMBL" id="OTF75446.1"/>
    </source>
</evidence>
<sequence length="341" mass="40130">MVRPKKVLAFVDKRRSPLSSTNNEEILVIVLVNEKRYGHDGSTTGQTPKDVSILRYNDYMERMEPIQSIQCSEKVIGIEYFIIGHGINQENFLAIIEENHIVMYKFLKSKHEFIVFQRITSGPIRHVNAYGDAKRMFVMAIILQSNDIYFITYNSLRFIYSPINIRVYVNPVQPIYLKRIFHSHHLEKSNDDDDHDGKISSTNNVYLMIGAMNGIRLYSIRFFHDNNLFKLWTDHLNWCHMKRNEIADLEKHSVQIEKRFHQSYFKSDPLIIRGTLKVLGHRGTVVETDDYRHMNNNTFRLNSEYFNELHSMKRQLISIEKEIQKGHELLTSSAVFINSDQ</sequence>
<reference evidence="1 2" key="1">
    <citation type="submission" date="2017-03" db="EMBL/GenBank/DDBJ databases">
        <title>Genome Survey of Euroglyphus maynei.</title>
        <authorList>
            <person name="Arlian L.G."/>
            <person name="Morgan M.S."/>
            <person name="Rider S.D."/>
        </authorList>
    </citation>
    <scope>NUCLEOTIDE SEQUENCE [LARGE SCALE GENOMIC DNA]</scope>
    <source>
        <strain evidence="1">Arlian Lab</strain>
        <tissue evidence="1">Whole body</tissue>
    </source>
</reference>
<keyword evidence="2" id="KW-1185">Reference proteome</keyword>
<gene>
    <name evidence="1" type="ORF">BLA29_003346</name>
</gene>
<comment type="caution">
    <text evidence="1">The sequence shown here is derived from an EMBL/GenBank/DDBJ whole genome shotgun (WGS) entry which is preliminary data.</text>
</comment>
<evidence type="ECO:0000313" key="2">
    <source>
        <dbReference type="Proteomes" id="UP000194236"/>
    </source>
</evidence>
<name>A0A1Y3B767_EURMA</name>
<feature type="non-terminal residue" evidence="1">
    <location>
        <position position="341"/>
    </location>
</feature>
<accession>A0A1Y3B767</accession>
<organism evidence="1 2">
    <name type="scientific">Euroglyphus maynei</name>
    <name type="common">Mayne's house dust mite</name>
    <dbReference type="NCBI Taxonomy" id="6958"/>
    <lineage>
        <taxon>Eukaryota</taxon>
        <taxon>Metazoa</taxon>
        <taxon>Ecdysozoa</taxon>
        <taxon>Arthropoda</taxon>
        <taxon>Chelicerata</taxon>
        <taxon>Arachnida</taxon>
        <taxon>Acari</taxon>
        <taxon>Acariformes</taxon>
        <taxon>Sarcoptiformes</taxon>
        <taxon>Astigmata</taxon>
        <taxon>Psoroptidia</taxon>
        <taxon>Analgoidea</taxon>
        <taxon>Pyroglyphidae</taxon>
        <taxon>Pyroglyphinae</taxon>
        <taxon>Euroglyphus</taxon>
    </lineage>
</organism>
<protein>
    <submittedName>
        <fullName evidence="1">Uncharacterized protein</fullName>
    </submittedName>
</protein>
<dbReference type="EMBL" id="MUJZ01041967">
    <property type="protein sequence ID" value="OTF75446.1"/>
    <property type="molecule type" value="Genomic_DNA"/>
</dbReference>
<dbReference type="AlphaFoldDB" id="A0A1Y3B767"/>